<dbReference type="AlphaFoldDB" id="A0A6A5VVZ2"/>
<organism evidence="3 4">
    <name type="scientific">Amniculicola lignicola CBS 123094</name>
    <dbReference type="NCBI Taxonomy" id="1392246"/>
    <lineage>
        <taxon>Eukaryota</taxon>
        <taxon>Fungi</taxon>
        <taxon>Dikarya</taxon>
        <taxon>Ascomycota</taxon>
        <taxon>Pezizomycotina</taxon>
        <taxon>Dothideomycetes</taxon>
        <taxon>Pleosporomycetidae</taxon>
        <taxon>Pleosporales</taxon>
        <taxon>Amniculicolaceae</taxon>
        <taxon>Amniculicola</taxon>
    </lineage>
</organism>
<feature type="compositionally biased region" description="Polar residues" evidence="1">
    <location>
        <begin position="205"/>
        <end position="214"/>
    </location>
</feature>
<gene>
    <name evidence="3" type="ORF">P154DRAFT_593975</name>
</gene>
<protein>
    <submittedName>
        <fullName evidence="3">Uncharacterized protein</fullName>
    </submittedName>
</protein>
<dbReference type="EMBL" id="ML977768">
    <property type="protein sequence ID" value="KAF1992849.1"/>
    <property type="molecule type" value="Genomic_DNA"/>
</dbReference>
<feature type="region of interest" description="Disordered" evidence="1">
    <location>
        <begin position="205"/>
        <end position="285"/>
    </location>
</feature>
<keyword evidence="2" id="KW-0732">Signal</keyword>
<evidence type="ECO:0000313" key="3">
    <source>
        <dbReference type="EMBL" id="KAF1992849.1"/>
    </source>
</evidence>
<feature type="compositionally biased region" description="Polar residues" evidence="1">
    <location>
        <begin position="254"/>
        <end position="281"/>
    </location>
</feature>
<sequence>MSTQGTHGIALLLAAAAVQEVIDAGTGQDRRPDPSPIFSATETALRWIQAPPSAVDVTVSEQPQPSPAFATPGVSSADGGINSERTTSAAVKDESSKADTTVHKTMIENSAATEDGDEPYANPPSRTKSMPPGPQADLPQGEQSTTSGAKEESLVEEEMPAGTLQLVDSTSTSTEEARESDEGLEPITIEDEFRLAAKAARNQVLQNAATSDDGTVTARRSTRHPGKRPAEPAVVRTPKLRCDAGKKRKPVSEAGTTASSAPGSQPPTRGASTNPASTKAVSTKAAPMKIAATQLRTAKAAPTNVRKQKADIYWDHHGNPRPRRWFLENNEPRMKASFGRPYEPLAPEDANEIVYMPHKRVRLVDGSWEDPEVLEEKVWKESKIPYGGKPRPWPKDAQFEVSHKHLEDRPRSGLTDRLVKKAERAKERYWKSRFPNSGNIEVINDSEDETDGESNYVLDGPGKIKKRKRG</sequence>
<feature type="region of interest" description="Disordered" evidence="1">
    <location>
        <begin position="438"/>
        <end position="470"/>
    </location>
</feature>
<dbReference type="Proteomes" id="UP000799779">
    <property type="component" value="Unassembled WGS sequence"/>
</dbReference>
<evidence type="ECO:0000313" key="4">
    <source>
        <dbReference type="Proteomes" id="UP000799779"/>
    </source>
</evidence>
<evidence type="ECO:0000256" key="2">
    <source>
        <dbReference type="SAM" id="SignalP"/>
    </source>
</evidence>
<accession>A0A6A5VVZ2</accession>
<feature type="chain" id="PRO_5025531471" evidence="2">
    <location>
        <begin position="25"/>
        <end position="470"/>
    </location>
</feature>
<evidence type="ECO:0000256" key="1">
    <source>
        <dbReference type="SAM" id="MobiDB-lite"/>
    </source>
</evidence>
<keyword evidence="4" id="KW-1185">Reference proteome</keyword>
<name>A0A6A5VVZ2_9PLEO</name>
<feature type="signal peptide" evidence="2">
    <location>
        <begin position="1"/>
        <end position="24"/>
    </location>
</feature>
<proteinExistence type="predicted"/>
<reference evidence="3" key="1">
    <citation type="journal article" date="2020" name="Stud. Mycol.">
        <title>101 Dothideomycetes genomes: a test case for predicting lifestyles and emergence of pathogens.</title>
        <authorList>
            <person name="Haridas S."/>
            <person name="Albert R."/>
            <person name="Binder M."/>
            <person name="Bloem J."/>
            <person name="Labutti K."/>
            <person name="Salamov A."/>
            <person name="Andreopoulos B."/>
            <person name="Baker S."/>
            <person name="Barry K."/>
            <person name="Bills G."/>
            <person name="Bluhm B."/>
            <person name="Cannon C."/>
            <person name="Castanera R."/>
            <person name="Culley D."/>
            <person name="Daum C."/>
            <person name="Ezra D."/>
            <person name="Gonzalez J."/>
            <person name="Henrissat B."/>
            <person name="Kuo A."/>
            <person name="Liang C."/>
            <person name="Lipzen A."/>
            <person name="Lutzoni F."/>
            <person name="Magnuson J."/>
            <person name="Mondo S."/>
            <person name="Nolan M."/>
            <person name="Ohm R."/>
            <person name="Pangilinan J."/>
            <person name="Park H.-J."/>
            <person name="Ramirez L."/>
            <person name="Alfaro M."/>
            <person name="Sun H."/>
            <person name="Tritt A."/>
            <person name="Yoshinaga Y."/>
            <person name="Zwiers L.-H."/>
            <person name="Turgeon B."/>
            <person name="Goodwin S."/>
            <person name="Spatafora J."/>
            <person name="Crous P."/>
            <person name="Grigoriev I."/>
        </authorList>
    </citation>
    <scope>NUCLEOTIDE SEQUENCE</scope>
    <source>
        <strain evidence="3">CBS 123094</strain>
    </source>
</reference>
<feature type="compositionally biased region" description="Basic and acidic residues" evidence="1">
    <location>
        <begin position="91"/>
        <end position="106"/>
    </location>
</feature>
<feature type="region of interest" description="Disordered" evidence="1">
    <location>
        <begin position="58"/>
        <end position="187"/>
    </location>
</feature>